<dbReference type="eggNOG" id="ENOG502REKP">
    <property type="taxonomic scope" value="Eukaryota"/>
</dbReference>
<dbReference type="EMBL" id="GL385398">
    <property type="protein sequence ID" value="EJT74908.1"/>
    <property type="molecule type" value="Genomic_DNA"/>
</dbReference>
<keyword evidence="4" id="KW-1185">Reference proteome</keyword>
<name>J3P5F7_GAET3</name>
<gene>
    <name evidence="3" type="primary">20349204</name>
    <name evidence="2" type="ORF">GGTG_08746</name>
</gene>
<feature type="compositionally biased region" description="Pro residues" evidence="1">
    <location>
        <begin position="248"/>
        <end position="262"/>
    </location>
</feature>
<reference evidence="2" key="2">
    <citation type="submission" date="2010-07" db="EMBL/GenBank/DDBJ databases">
        <authorList>
            <consortium name="The Broad Institute Genome Sequencing Platform"/>
            <consortium name="Broad Institute Genome Sequencing Center for Infectious Disease"/>
            <person name="Ma L.-J."/>
            <person name="Dead R."/>
            <person name="Young S."/>
            <person name="Zeng Q."/>
            <person name="Koehrsen M."/>
            <person name="Alvarado L."/>
            <person name="Berlin A."/>
            <person name="Chapman S.B."/>
            <person name="Chen Z."/>
            <person name="Freedman E."/>
            <person name="Gellesch M."/>
            <person name="Goldberg J."/>
            <person name="Griggs A."/>
            <person name="Gujja S."/>
            <person name="Heilman E.R."/>
            <person name="Heiman D."/>
            <person name="Hepburn T."/>
            <person name="Howarth C."/>
            <person name="Jen D."/>
            <person name="Larson L."/>
            <person name="Mehta T."/>
            <person name="Neiman D."/>
            <person name="Pearson M."/>
            <person name="Roberts A."/>
            <person name="Saif S."/>
            <person name="Shea T."/>
            <person name="Shenoy N."/>
            <person name="Sisk P."/>
            <person name="Stolte C."/>
            <person name="Sykes S."/>
            <person name="Walk T."/>
            <person name="White J."/>
            <person name="Yandava C."/>
            <person name="Haas B."/>
            <person name="Nusbaum C."/>
            <person name="Birren B."/>
        </authorList>
    </citation>
    <scope>NUCLEOTIDE SEQUENCE</scope>
    <source>
        <strain evidence="2">R3-111a-1</strain>
    </source>
</reference>
<dbReference type="AlphaFoldDB" id="J3P5F7"/>
<proteinExistence type="predicted"/>
<accession>J3P5F7</accession>
<dbReference type="RefSeq" id="XP_009224852.1">
    <property type="nucleotide sequence ID" value="XM_009226588.1"/>
</dbReference>
<feature type="compositionally biased region" description="Pro residues" evidence="1">
    <location>
        <begin position="46"/>
        <end position="58"/>
    </location>
</feature>
<dbReference type="STRING" id="644352.J3P5F7"/>
<dbReference type="Proteomes" id="UP000006039">
    <property type="component" value="Unassembled WGS sequence"/>
</dbReference>
<reference evidence="3" key="5">
    <citation type="submission" date="2018-04" db="UniProtKB">
        <authorList>
            <consortium name="EnsemblFungi"/>
        </authorList>
    </citation>
    <scope>IDENTIFICATION</scope>
    <source>
        <strain evidence="3">R3-111a-1</strain>
    </source>
</reference>
<feature type="region of interest" description="Disordered" evidence="1">
    <location>
        <begin position="1"/>
        <end position="94"/>
    </location>
</feature>
<dbReference type="EnsemblFungi" id="EJT74908">
    <property type="protein sequence ID" value="EJT74908"/>
    <property type="gene ID" value="GGTG_08746"/>
</dbReference>
<reference evidence="2" key="3">
    <citation type="submission" date="2010-09" db="EMBL/GenBank/DDBJ databases">
        <title>Annotation of Gaeumannomyces graminis var. tritici R3-111a-1.</title>
        <authorList>
            <consortium name="The Broad Institute Genome Sequencing Platform"/>
            <person name="Ma L.-J."/>
            <person name="Dead R."/>
            <person name="Young S.K."/>
            <person name="Zeng Q."/>
            <person name="Gargeya S."/>
            <person name="Fitzgerald M."/>
            <person name="Haas B."/>
            <person name="Abouelleil A."/>
            <person name="Alvarado L."/>
            <person name="Arachchi H.M."/>
            <person name="Berlin A."/>
            <person name="Brown A."/>
            <person name="Chapman S.B."/>
            <person name="Chen Z."/>
            <person name="Dunbar C."/>
            <person name="Freedman E."/>
            <person name="Gearin G."/>
            <person name="Gellesch M."/>
            <person name="Goldberg J."/>
            <person name="Griggs A."/>
            <person name="Gujja S."/>
            <person name="Heiman D."/>
            <person name="Howarth C."/>
            <person name="Larson L."/>
            <person name="Lui A."/>
            <person name="MacDonald P.J.P."/>
            <person name="Mehta T."/>
            <person name="Montmayeur A."/>
            <person name="Murphy C."/>
            <person name="Neiman D."/>
            <person name="Pearson M."/>
            <person name="Priest M."/>
            <person name="Roberts A."/>
            <person name="Saif S."/>
            <person name="Shea T."/>
            <person name="Shenoy N."/>
            <person name="Sisk P."/>
            <person name="Stolte C."/>
            <person name="Sykes S."/>
            <person name="Yandava C."/>
            <person name="Wortman J."/>
            <person name="Nusbaum C."/>
            <person name="Birren B."/>
        </authorList>
    </citation>
    <scope>NUCLEOTIDE SEQUENCE</scope>
    <source>
        <strain evidence="2">R3-111a-1</strain>
    </source>
</reference>
<dbReference type="OrthoDB" id="10613743at2759"/>
<dbReference type="VEuPathDB" id="FungiDB:GGTG_08746"/>
<feature type="region of interest" description="Disordered" evidence="1">
    <location>
        <begin position="223"/>
        <end position="294"/>
    </location>
</feature>
<evidence type="ECO:0000313" key="4">
    <source>
        <dbReference type="Proteomes" id="UP000006039"/>
    </source>
</evidence>
<organism evidence="2">
    <name type="scientific">Gaeumannomyces tritici (strain R3-111a-1)</name>
    <name type="common">Wheat and barley take-all root rot fungus</name>
    <name type="synonym">Gaeumannomyces graminis var. tritici</name>
    <dbReference type="NCBI Taxonomy" id="644352"/>
    <lineage>
        <taxon>Eukaryota</taxon>
        <taxon>Fungi</taxon>
        <taxon>Dikarya</taxon>
        <taxon>Ascomycota</taxon>
        <taxon>Pezizomycotina</taxon>
        <taxon>Sordariomycetes</taxon>
        <taxon>Sordariomycetidae</taxon>
        <taxon>Magnaporthales</taxon>
        <taxon>Magnaporthaceae</taxon>
        <taxon>Gaeumannomyces</taxon>
    </lineage>
</organism>
<protein>
    <submittedName>
        <fullName evidence="2 3">Uncharacterized protein</fullName>
    </submittedName>
</protein>
<feature type="compositionally biased region" description="Low complexity" evidence="1">
    <location>
        <begin position="77"/>
        <end position="92"/>
    </location>
</feature>
<reference evidence="4" key="1">
    <citation type="submission" date="2010-07" db="EMBL/GenBank/DDBJ databases">
        <title>The genome sequence of Gaeumannomyces graminis var. tritici strain R3-111a-1.</title>
        <authorList>
            <consortium name="The Broad Institute Genome Sequencing Platform"/>
            <person name="Ma L.-J."/>
            <person name="Dead R."/>
            <person name="Young S."/>
            <person name="Zeng Q."/>
            <person name="Koehrsen M."/>
            <person name="Alvarado L."/>
            <person name="Berlin A."/>
            <person name="Chapman S.B."/>
            <person name="Chen Z."/>
            <person name="Freedman E."/>
            <person name="Gellesch M."/>
            <person name="Goldberg J."/>
            <person name="Griggs A."/>
            <person name="Gujja S."/>
            <person name="Heilman E.R."/>
            <person name="Heiman D."/>
            <person name="Hepburn T."/>
            <person name="Howarth C."/>
            <person name="Jen D."/>
            <person name="Larson L."/>
            <person name="Mehta T."/>
            <person name="Neiman D."/>
            <person name="Pearson M."/>
            <person name="Roberts A."/>
            <person name="Saif S."/>
            <person name="Shea T."/>
            <person name="Shenoy N."/>
            <person name="Sisk P."/>
            <person name="Stolte C."/>
            <person name="Sykes S."/>
            <person name="Walk T."/>
            <person name="White J."/>
            <person name="Yandava C."/>
            <person name="Haas B."/>
            <person name="Nusbaum C."/>
            <person name="Birren B."/>
        </authorList>
    </citation>
    <scope>NUCLEOTIDE SEQUENCE [LARGE SCALE GENOMIC DNA]</scope>
    <source>
        <strain evidence="4">R3-111a-1</strain>
    </source>
</reference>
<feature type="compositionally biased region" description="Low complexity" evidence="1">
    <location>
        <begin position="279"/>
        <end position="294"/>
    </location>
</feature>
<sequence>MLSKFRRSVMPKNEAGPADMTYHAPSRPGEPCHACGRPMPSMAELPPSPPLTASPPPSVGDDYYFEDNTRQNEEAWSSLNNSNHHSSNSNNSIITTATSTPEVALGLQFRPLVRQGTWTSSIYSPQTPVSSGKDAGWYSRTNMARSGQVRLLSTAIERVDEDSEYAFDLPKRTLSNYSQSFETPGSRVVSNDEQMQQQQQLLATPPTQPLRFPQGLAILAAQEGGPAAAADEDISPSNVEAPANNLTRPPPMPMGAPPPPPPRWRRRTISSIFHRDSKPSSIKSRGRRSISSLY</sequence>
<dbReference type="HOGENOM" id="CLU_946800_0_0_1"/>
<reference evidence="3" key="4">
    <citation type="journal article" date="2015" name="G3 (Bethesda)">
        <title>Genome sequences of three phytopathogenic species of the Magnaporthaceae family of fungi.</title>
        <authorList>
            <person name="Okagaki L.H."/>
            <person name="Nunes C.C."/>
            <person name="Sailsbery J."/>
            <person name="Clay B."/>
            <person name="Brown D."/>
            <person name="John T."/>
            <person name="Oh Y."/>
            <person name="Young N."/>
            <person name="Fitzgerald M."/>
            <person name="Haas B.J."/>
            <person name="Zeng Q."/>
            <person name="Young S."/>
            <person name="Adiconis X."/>
            <person name="Fan L."/>
            <person name="Levin J.Z."/>
            <person name="Mitchell T.K."/>
            <person name="Okubara P.A."/>
            <person name="Farman M.L."/>
            <person name="Kohn L.M."/>
            <person name="Birren B."/>
            <person name="Ma L.-J."/>
            <person name="Dean R.A."/>
        </authorList>
    </citation>
    <scope>NUCLEOTIDE SEQUENCE</scope>
    <source>
        <strain evidence="3">R3-111a-1</strain>
    </source>
</reference>
<evidence type="ECO:0000313" key="3">
    <source>
        <dbReference type="EnsemblFungi" id="EJT74908"/>
    </source>
</evidence>
<dbReference type="GeneID" id="20349204"/>
<feature type="region of interest" description="Disordered" evidence="1">
    <location>
        <begin position="176"/>
        <end position="201"/>
    </location>
</feature>
<evidence type="ECO:0000256" key="1">
    <source>
        <dbReference type="SAM" id="MobiDB-lite"/>
    </source>
</evidence>
<feature type="compositionally biased region" description="Polar residues" evidence="1">
    <location>
        <begin position="176"/>
        <end position="193"/>
    </location>
</feature>
<evidence type="ECO:0000313" key="2">
    <source>
        <dbReference type="EMBL" id="EJT74908.1"/>
    </source>
</evidence>